<organism evidence="1 2">
    <name type="scientific">Pythium oligandrum</name>
    <name type="common">Mycoparasitic fungus</name>
    <dbReference type="NCBI Taxonomy" id="41045"/>
    <lineage>
        <taxon>Eukaryota</taxon>
        <taxon>Sar</taxon>
        <taxon>Stramenopiles</taxon>
        <taxon>Oomycota</taxon>
        <taxon>Peronosporomycetes</taxon>
        <taxon>Pythiales</taxon>
        <taxon>Pythiaceae</taxon>
        <taxon>Pythium</taxon>
    </lineage>
</organism>
<dbReference type="AlphaFoldDB" id="A0A8K1CAG3"/>
<accession>A0A8K1CAG3</accession>
<dbReference type="Proteomes" id="UP000794436">
    <property type="component" value="Unassembled WGS sequence"/>
</dbReference>
<dbReference type="OrthoDB" id="109083at2759"/>
<proteinExistence type="predicted"/>
<gene>
    <name evidence="1" type="ORF">Poli38472_007385</name>
</gene>
<evidence type="ECO:0000313" key="2">
    <source>
        <dbReference type="Proteomes" id="UP000794436"/>
    </source>
</evidence>
<keyword evidence="2" id="KW-1185">Reference proteome</keyword>
<reference evidence="1" key="1">
    <citation type="submission" date="2019-03" db="EMBL/GenBank/DDBJ databases">
        <title>Long read genome sequence of the mycoparasitic Pythium oligandrum ATCC 38472 isolated from sugarbeet rhizosphere.</title>
        <authorList>
            <person name="Gaulin E."/>
        </authorList>
    </citation>
    <scope>NUCLEOTIDE SEQUENCE</scope>
    <source>
        <strain evidence="1">ATCC 38472_TT</strain>
    </source>
</reference>
<comment type="caution">
    <text evidence="1">The sequence shown here is derived from an EMBL/GenBank/DDBJ whole genome shotgun (WGS) entry which is preliminary data.</text>
</comment>
<dbReference type="EMBL" id="SPLM01000110">
    <property type="protein sequence ID" value="TMW59240.1"/>
    <property type="molecule type" value="Genomic_DNA"/>
</dbReference>
<protein>
    <submittedName>
        <fullName evidence="1">Uncharacterized protein</fullName>
    </submittedName>
</protein>
<evidence type="ECO:0000313" key="1">
    <source>
        <dbReference type="EMBL" id="TMW59240.1"/>
    </source>
</evidence>
<sequence length="205" mass="22203">MTKHSTRIGSLPASTGGLATERASIIHHVDEADEQKPTLSVIAVNTLSLDSTSTWELADALVAILTESDVQKLTVVASLHLTQAKAHSVSQDNVYHAAFNVCDDRSPVYKQLDSTWEVKDEFLSSMMHFLRVDQSIPTHLVVAKGYKPGRDGAGTLDALQTLAPALETYFEGSASADVQAAHLDALMAQKDEDRSATSTHNLLYQ</sequence>
<name>A0A8K1CAG3_PYTOL</name>